<dbReference type="GO" id="GO:0009244">
    <property type="term" value="P:lipopolysaccharide core region biosynthetic process"/>
    <property type="evidence" value="ECO:0007669"/>
    <property type="project" value="UniProtKB-UniRule"/>
</dbReference>
<dbReference type="EC" id="2.4.99.12" evidence="2 9"/>
<dbReference type="Proteomes" id="UP000427769">
    <property type="component" value="Chromosome"/>
</dbReference>
<dbReference type="InterPro" id="IPR039901">
    <property type="entry name" value="Kdotransferase"/>
</dbReference>
<dbReference type="SUPFAM" id="SSF53756">
    <property type="entry name" value="UDP-Glycosyltransferase/glycogen phosphorylase"/>
    <property type="match status" value="1"/>
</dbReference>
<dbReference type="KEGG" id="dwd:DSCW_15030"/>
<dbReference type="InterPro" id="IPR007507">
    <property type="entry name" value="Glycos_transf_N"/>
</dbReference>
<evidence type="ECO:0000256" key="4">
    <source>
        <dbReference type="ARBA" id="ARBA00022679"/>
    </source>
</evidence>
<organism evidence="11 12">
    <name type="scientific">Desulfosarcina widdelii</name>
    <dbReference type="NCBI Taxonomy" id="947919"/>
    <lineage>
        <taxon>Bacteria</taxon>
        <taxon>Pseudomonadati</taxon>
        <taxon>Thermodesulfobacteriota</taxon>
        <taxon>Desulfobacteria</taxon>
        <taxon>Desulfobacterales</taxon>
        <taxon>Desulfosarcinaceae</taxon>
        <taxon>Desulfosarcina</taxon>
    </lineage>
</organism>
<dbReference type="GO" id="GO:0005886">
    <property type="term" value="C:plasma membrane"/>
    <property type="evidence" value="ECO:0007669"/>
    <property type="project" value="UniProtKB-SubCell"/>
</dbReference>
<keyword evidence="4 9" id="KW-0808">Transferase</keyword>
<dbReference type="AlphaFoldDB" id="A0A5K7YXJ8"/>
<evidence type="ECO:0000256" key="9">
    <source>
        <dbReference type="RuleBase" id="RU365103"/>
    </source>
</evidence>
<accession>A0A5K7YXJ8</accession>
<gene>
    <name evidence="11" type="ORF">DSCW_15030</name>
</gene>
<feature type="site" description="Transition state stabilizer" evidence="8">
    <location>
        <position position="87"/>
    </location>
</feature>
<keyword evidence="9" id="KW-1003">Cell membrane</keyword>
<reference evidence="11 12" key="1">
    <citation type="submission" date="2019-11" db="EMBL/GenBank/DDBJ databases">
        <title>Comparative genomics of hydrocarbon-degrading Desulfosarcina strains.</title>
        <authorList>
            <person name="Watanabe M."/>
            <person name="Kojima H."/>
            <person name="Fukui M."/>
        </authorList>
    </citation>
    <scope>NUCLEOTIDE SEQUENCE [LARGE SCALE GENOMIC DNA]</scope>
    <source>
        <strain evidence="11 12">PP31</strain>
    </source>
</reference>
<keyword evidence="9" id="KW-0448">Lipopolysaccharide biosynthesis</keyword>
<protein>
    <recommendedName>
        <fullName evidence="3 9">3-deoxy-D-manno-octulosonic acid transferase</fullName>
        <shortName evidence="9">Kdo transferase</shortName>
        <ecNumber evidence="2 9">2.4.99.12</ecNumber>
    </recommendedName>
    <alternativeName>
        <fullName evidence="5 9">Lipid IV(A) 3-deoxy-D-manno-octulosonic acid transferase</fullName>
    </alternativeName>
</protein>
<name>A0A5K7YXJ8_9BACT</name>
<dbReference type="GO" id="GO:0009245">
    <property type="term" value="P:lipid A biosynthetic process"/>
    <property type="evidence" value="ECO:0007669"/>
    <property type="project" value="TreeGrafter"/>
</dbReference>
<evidence type="ECO:0000256" key="7">
    <source>
        <dbReference type="PIRSR" id="PIRSR639901-1"/>
    </source>
</evidence>
<keyword evidence="9" id="KW-0472">Membrane</keyword>
<dbReference type="Pfam" id="PF04413">
    <property type="entry name" value="Glycos_transf_N"/>
    <property type="match status" value="1"/>
</dbReference>
<evidence type="ECO:0000256" key="5">
    <source>
        <dbReference type="ARBA" id="ARBA00031445"/>
    </source>
</evidence>
<evidence type="ECO:0000256" key="3">
    <source>
        <dbReference type="ARBA" id="ARBA00019077"/>
    </source>
</evidence>
<comment type="pathway">
    <text evidence="1 9">Bacterial outer membrane biogenesis; LPS core biosynthesis.</text>
</comment>
<dbReference type="EMBL" id="AP021875">
    <property type="protein sequence ID" value="BBO74086.1"/>
    <property type="molecule type" value="Genomic_DNA"/>
</dbReference>
<dbReference type="UniPathway" id="UPA00958"/>
<evidence type="ECO:0000256" key="8">
    <source>
        <dbReference type="PIRSR" id="PIRSR639901-2"/>
    </source>
</evidence>
<proteinExistence type="inferred from homology"/>
<dbReference type="PANTHER" id="PTHR42755">
    <property type="entry name" value="3-DEOXY-MANNO-OCTULOSONATE CYTIDYLYLTRANSFERASE"/>
    <property type="match status" value="1"/>
</dbReference>
<sequence>MADGRAIWVHALSVGEVLSAEPLVKALAQRYSADKLVFTTSTRTGFQTAERVISAHVSALRYFPYDILFSVKRAMAVIQPRLVVIVETDIWPNFLYELKKRRIPVQLVNARLSARSFNGYRRLGFMMKPLLSVFGTIGVQSDVDRQRFRQLGVPDSKLAMVGNMKFDQAESALSDEERQQLSDSLKTTGRHILVAGSTHEGEEALLCQAYRKVCASGMNIFLVIAPRDPQRAAQACGIFQRDGIDAAVYGEIEQRSTSISVVVIDRIGMLRKLYALADVAFVGGSLVKAGGHNPLEPASAAKAILYGPHTEDFSWICRTLEKEGGAIRVFNSEQLAEEVCRLIDNEELRTKLGQRAYGIFSNHRGAVDRIMTILANKMENDHGRIENHI</sequence>
<comment type="function">
    <text evidence="9">Involved in lipopolysaccharide (LPS) biosynthesis. Catalyzes the transfer of 3-deoxy-D-manno-octulosonate (Kdo) residue(s) from CMP-Kdo to lipid IV(A), the tetraacyldisaccharide-1,4'-bisphosphate precursor of lipid A.</text>
</comment>
<evidence type="ECO:0000259" key="10">
    <source>
        <dbReference type="Pfam" id="PF04413"/>
    </source>
</evidence>
<comment type="catalytic activity">
    <reaction evidence="6 9">
        <text>lipid IVA (E. coli) + CMP-3-deoxy-beta-D-manno-octulosonate = alpha-Kdo-(2-&gt;6)-lipid IVA (E. coli) + CMP + H(+)</text>
        <dbReference type="Rhea" id="RHEA:28066"/>
        <dbReference type="ChEBI" id="CHEBI:15378"/>
        <dbReference type="ChEBI" id="CHEBI:58603"/>
        <dbReference type="ChEBI" id="CHEBI:60364"/>
        <dbReference type="ChEBI" id="CHEBI:60377"/>
        <dbReference type="ChEBI" id="CHEBI:85987"/>
        <dbReference type="EC" id="2.4.99.12"/>
    </reaction>
</comment>
<dbReference type="GO" id="GO:0043842">
    <property type="term" value="F:Kdo transferase activity"/>
    <property type="evidence" value="ECO:0007669"/>
    <property type="project" value="UniProtKB-EC"/>
</dbReference>
<dbReference type="InterPro" id="IPR038107">
    <property type="entry name" value="Glycos_transf_N_sf"/>
</dbReference>
<evidence type="ECO:0000313" key="11">
    <source>
        <dbReference type="EMBL" id="BBO74086.1"/>
    </source>
</evidence>
<feature type="site" description="Transition state stabilizer" evidence="8">
    <location>
        <position position="165"/>
    </location>
</feature>
<dbReference type="PANTHER" id="PTHR42755:SF1">
    <property type="entry name" value="3-DEOXY-D-MANNO-OCTULOSONIC ACID TRANSFERASE, MITOCHONDRIAL-RELATED"/>
    <property type="match status" value="1"/>
</dbReference>
<dbReference type="Gene3D" id="3.40.50.2000">
    <property type="entry name" value="Glycogen Phosphorylase B"/>
    <property type="match status" value="1"/>
</dbReference>
<evidence type="ECO:0000256" key="1">
    <source>
        <dbReference type="ARBA" id="ARBA00004713"/>
    </source>
</evidence>
<feature type="active site" description="Proton acceptor" evidence="7">
    <location>
        <position position="16"/>
    </location>
</feature>
<feature type="domain" description="3-deoxy-D-manno-octulosonic-acid transferase N-terminal" evidence="10">
    <location>
        <begin position="5"/>
        <end position="168"/>
    </location>
</feature>
<evidence type="ECO:0000256" key="6">
    <source>
        <dbReference type="ARBA" id="ARBA00049183"/>
    </source>
</evidence>
<evidence type="ECO:0000256" key="2">
    <source>
        <dbReference type="ARBA" id="ARBA00012621"/>
    </source>
</evidence>
<evidence type="ECO:0000313" key="12">
    <source>
        <dbReference type="Proteomes" id="UP000427769"/>
    </source>
</evidence>
<keyword evidence="12" id="KW-1185">Reference proteome</keyword>
<comment type="subcellular location">
    <subcellularLocation>
        <location evidence="9">Cell membrane</location>
    </subcellularLocation>
</comment>
<dbReference type="Gene3D" id="3.40.50.11720">
    <property type="entry name" value="3-Deoxy-D-manno-octulosonic-acid transferase, N-terminal domain"/>
    <property type="match status" value="1"/>
</dbReference>
<comment type="similarity">
    <text evidence="9">Belongs to the glycosyltransferase group 1 family.</text>
</comment>